<sequence>MRFPFYKQHDTMDCGPTCIRMIATYYGKNFPLQKLRELSDMSREGVSFLGLSKAAEAIGLKTRAVRLEAAMLVAEVPLPCIIHWKQSHFVVLYKISKGIAYIADPGKGLIKYTWQEFLQGWMNMQERDQSKGVALLFETTPAFYNAPEEKNNGISFSLIFQYLKKYKKLLFQLVIGLLASSLLQLLFPFLTQVIVDVGLHEKSMHFIYLILFAQLFLFIGKTSIEVIRSWILLHISTRVNISILSDFLIKLMKLPLSFFDTKMFGDILQRINDHHRIERFLTSSTLNLLFSFMNLLIFAGVLLFYNVTIFIIFIAGSALYVGWVTLFLKRRRSLDYKAFELNARNQSTIVQLIGGMQEIKLNNCEVQKRWEWENIQASLFRFNLQGLKLSQYQQTGGNFINEMKNILITFFSASLVLSGDITLGTMLAIQYIIGQLNNPIEQFVEFMTSVQDARISIERMNEIHQFKNEEEENKIPHDEVLTADNSIKINHLSFRYPGVENNILKDISMEIPENKITAIVGTSGSGKTTLIKLLLKFYQTSPEEVTVNTTSLENIRHSSWRSNCGAVLQDGFIFSDTIASNIAVGEEVPDKEKLLYAAGTANILSFIQSLPLGFSTKIGAEGNGISQGQKQRILIARAIYKNPRYLFFDEATNALDANNEKIIMENLHEFFKGRTVVVVAHRLSTVKHADQIIVINQGKIVERGTHTILCEQKGQYYELVKNQLELGN</sequence>
<dbReference type="GO" id="GO:0015421">
    <property type="term" value="F:ABC-type oligopeptide transporter activity"/>
    <property type="evidence" value="ECO:0007669"/>
    <property type="project" value="TreeGrafter"/>
</dbReference>
<dbReference type="GO" id="GO:0016887">
    <property type="term" value="F:ATP hydrolysis activity"/>
    <property type="evidence" value="ECO:0007669"/>
    <property type="project" value="InterPro"/>
</dbReference>
<keyword evidence="3" id="KW-1003">Cell membrane</keyword>
<keyword evidence="4 10" id="KW-0812">Transmembrane</keyword>
<evidence type="ECO:0000259" key="11">
    <source>
        <dbReference type="PROSITE" id="PS50893"/>
    </source>
</evidence>
<dbReference type="InterPro" id="IPR003593">
    <property type="entry name" value="AAA+_ATPase"/>
</dbReference>
<evidence type="ECO:0000313" key="14">
    <source>
        <dbReference type="EMBL" id="PSL44651.1"/>
    </source>
</evidence>
<dbReference type="InterPro" id="IPR039421">
    <property type="entry name" value="Type_1_exporter"/>
</dbReference>
<reference evidence="14 15" key="1">
    <citation type="submission" date="2018-03" db="EMBL/GenBank/DDBJ databases">
        <title>Genomic Encyclopedia of Archaeal and Bacterial Type Strains, Phase II (KMG-II): from individual species to whole genera.</title>
        <authorList>
            <person name="Goeker M."/>
        </authorList>
    </citation>
    <scope>NUCLEOTIDE SEQUENCE [LARGE SCALE GENOMIC DNA]</scope>
    <source>
        <strain evidence="14 15">DSM 24859</strain>
    </source>
</reference>
<keyword evidence="2" id="KW-0813">Transport</keyword>
<dbReference type="FunFam" id="3.40.50.300:FF:000299">
    <property type="entry name" value="ABC transporter ATP-binding protein/permease"/>
    <property type="match status" value="1"/>
</dbReference>
<keyword evidence="8 10" id="KW-1133">Transmembrane helix</keyword>
<dbReference type="GO" id="GO:0005524">
    <property type="term" value="F:ATP binding"/>
    <property type="evidence" value="ECO:0007669"/>
    <property type="project" value="UniProtKB-KW"/>
</dbReference>
<dbReference type="GO" id="GO:0008233">
    <property type="term" value="F:peptidase activity"/>
    <property type="evidence" value="ECO:0007669"/>
    <property type="project" value="InterPro"/>
</dbReference>
<feature type="domain" description="ABC transporter" evidence="11">
    <location>
        <begin position="487"/>
        <end position="722"/>
    </location>
</feature>
<gene>
    <name evidence="14" type="ORF">CLV51_10523</name>
</gene>
<keyword evidence="5" id="KW-0547">Nucleotide-binding</keyword>
<dbReference type="CDD" id="cd18571">
    <property type="entry name" value="ABC_6TM_peptidase_like"/>
    <property type="match status" value="1"/>
</dbReference>
<dbReference type="PANTHER" id="PTHR43394:SF1">
    <property type="entry name" value="ATP-BINDING CASSETTE SUB-FAMILY B MEMBER 10, MITOCHONDRIAL"/>
    <property type="match status" value="1"/>
</dbReference>
<dbReference type="Gene3D" id="3.90.70.10">
    <property type="entry name" value="Cysteine proteinases"/>
    <property type="match status" value="1"/>
</dbReference>
<dbReference type="SUPFAM" id="SSF90123">
    <property type="entry name" value="ABC transporter transmembrane region"/>
    <property type="match status" value="1"/>
</dbReference>
<dbReference type="PANTHER" id="PTHR43394">
    <property type="entry name" value="ATP-DEPENDENT PERMEASE MDL1, MITOCHONDRIAL"/>
    <property type="match status" value="1"/>
</dbReference>
<evidence type="ECO:0000256" key="4">
    <source>
        <dbReference type="ARBA" id="ARBA00022692"/>
    </source>
</evidence>
<dbReference type="AlphaFoldDB" id="A0A2P8HEP1"/>
<feature type="transmembrane region" description="Helical" evidence="10">
    <location>
        <begin position="280"/>
        <end position="303"/>
    </location>
</feature>
<feature type="transmembrane region" description="Helical" evidence="10">
    <location>
        <begin position="309"/>
        <end position="328"/>
    </location>
</feature>
<evidence type="ECO:0000256" key="7">
    <source>
        <dbReference type="ARBA" id="ARBA00022840"/>
    </source>
</evidence>
<dbReference type="Gene3D" id="3.40.50.300">
    <property type="entry name" value="P-loop containing nucleotide triphosphate hydrolases"/>
    <property type="match status" value="1"/>
</dbReference>
<dbReference type="Gene3D" id="1.20.1560.10">
    <property type="entry name" value="ABC transporter type 1, transmembrane domain"/>
    <property type="match status" value="1"/>
</dbReference>
<dbReference type="Pfam" id="PF03412">
    <property type="entry name" value="Peptidase_C39"/>
    <property type="match status" value="1"/>
</dbReference>
<dbReference type="GO" id="GO:0005886">
    <property type="term" value="C:plasma membrane"/>
    <property type="evidence" value="ECO:0007669"/>
    <property type="project" value="UniProtKB-SubCell"/>
</dbReference>
<dbReference type="InterPro" id="IPR036640">
    <property type="entry name" value="ABC1_TM_sf"/>
</dbReference>
<proteinExistence type="predicted"/>
<feature type="transmembrane region" description="Helical" evidence="10">
    <location>
        <begin position="169"/>
        <end position="191"/>
    </location>
</feature>
<dbReference type="SUPFAM" id="SSF52540">
    <property type="entry name" value="P-loop containing nucleoside triphosphate hydrolases"/>
    <property type="match status" value="1"/>
</dbReference>
<dbReference type="PROSITE" id="PS50929">
    <property type="entry name" value="ABC_TM1F"/>
    <property type="match status" value="1"/>
</dbReference>
<evidence type="ECO:0000256" key="2">
    <source>
        <dbReference type="ARBA" id="ARBA00022448"/>
    </source>
</evidence>
<dbReference type="InterPro" id="IPR005074">
    <property type="entry name" value="Peptidase_C39"/>
</dbReference>
<name>A0A2P8HEP1_CHINA</name>
<keyword evidence="7 14" id="KW-0067">ATP-binding</keyword>
<evidence type="ECO:0000259" key="13">
    <source>
        <dbReference type="PROSITE" id="PS50990"/>
    </source>
</evidence>
<keyword evidence="9 10" id="KW-0472">Membrane</keyword>
<dbReference type="InterPro" id="IPR011527">
    <property type="entry name" value="ABC1_TM_dom"/>
</dbReference>
<comment type="caution">
    <text evidence="14">The sequence shown here is derived from an EMBL/GenBank/DDBJ whole genome shotgun (WGS) entry which is preliminary data.</text>
</comment>
<evidence type="ECO:0000256" key="5">
    <source>
        <dbReference type="ARBA" id="ARBA00022741"/>
    </source>
</evidence>
<organism evidence="14 15">
    <name type="scientific">Chitinophaga niastensis</name>
    <dbReference type="NCBI Taxonomy" id="536980"/>
    <lineage>
        <taxon>Bacteria</taxon>
        <taxon>Pseudomonadati</taxon>
        <taxon>Bacteroidota</taxon>
        <taxon>Chitinophagia</taxon>
        <taxon>Chitinophagales</taxon>
        <taxon>Chitinophagaceae</taxon>
        <taxon>Chitinophaga</taxon>
    </lineage>
</organism>
<feature type="domain" description="Peptidase C39" evidence="13">
    <location>
        <begin position="8"/>
        <end position="128"/>
    </location>
</feature>
<dbReference type="Pfam" id="PF00005">
    <property type="entry name" value="ABC_tran"/>
    <property type="match status" value="1"/>
</dbReference>
<dbReference type="EMBL" id="PYAW01000005">
    <property type="protein sequence ID" value="PSL44651.1"/>
    <property type="molecule type" value="Genomic_DNA"/>
</dbReference>
<comment type="subcellular location">
    <subcellularLocation>
        <location evidence="1">Cell membrane</location>
        <topology evidence="1">Multi-pass membrane protein</topology>
    </subcellularLocation>
</comment>
<evidence type="ECO:0000256" key="1">
    <source>
        <dbReference type="ARBA" id="ARBA00004651"/>
    </source>
</evidence>
<dbReference type="Pfam" id="PF00664">
    <property type="entry name" value="ABC_membrane"/>
    <property type="match status" value="1"/>
</dbReference>
<evidence type="ECO:0000313" key="15">
    <source>
        <dbReference type="Proteomes" id="UP000240971"/>
    </source>
</evidence>
<dbReference type="SMART" id="SM00382">
    <property type="entry name" value="AAA"/>
    <property type="match status" value="1"/>
</dbReference>
<dbReference type="OrthoDB" id="9760358at2"/>
<evidence type="ECO:0000256" key="10">
    <source>
        <dbReference type="SAM" id="Phobius"/>
    </source>
</evidence>
<dbReference type="InterPro" id="IPR017871">
    <property type="entry name" value="ABC_transporter-like_CS"/>
</dbReference>
<keyword evidence="15" id="KW-1185">Reference proteome</keyword>
<evidence type="ECO:0000256" key="6">
    <source>
        <dbReference type="ARBA" id="ARBA00022801"/>
    </source>
</evidence>
<keyword evidence="6" id="KW-0378">Hydrolase</keyword>
<accession>A0A2P8HEP1</accession>
<feature type="domain" description="ABC transmembrane type-1" evidence="12">
    <location>
        <begin position="173"/>
        <end position="452"/>
    </location>
</feature>
<dbReference type="PROSITE" id="PS50990">
    <property type="entry name" value="PEPTIDASE_C39"/>
    <property type="match status" value="1"/>
</dbReference>
<dbReference type="RefSeq" id="WP_106530098.1">
    <property type="nucleotide sequence ID" value="NZ_PYAW01000005.1"/>
</dbReference>
<dbReference type="CDD" id="cd02418">
    <property type="entry name" value="Peptidase_C39B"/>
    <property type="match status" value="1"/>
</dbReference>
<evidence type="ECO:0000256" key="3">
    <source>
        <dbReference type="ARBA" id="ARBA00022475"/>
    </source>
</evidence>
<dbReference type="GO" id="GO:0006508">
    <property type="term" value="P:proteolysis"/>
    <property type="evidence" value="ECO:0007669"/>
    <property type="project" value="InterPro"/>
</dbReference>
<dbReference type="InterPro" id="IPR027417">
    <property type="entry name" value="P-loop_NTPase"/>
</dbReference>
<feature type="transmembrane region" description="Helical" evidence="10">
    <location>
        <begin position="406"/>
        <end position="433"/>
    </location>
</feature>
<dbReference type="InterPro" id="IPR003439">
    <property type="entry name" value="ABC_transporter-like_ATP-bd"/>
</dbReference>
<dbReference type="PROSITE" id="PS00211">
    <property type="entry name" value="ABC_TRANSPORTER_1"/>
    <property type="match status" value="1"/>
</dbReference>
<evidence type="ECO:0000256" key="9">
    <source>
        <dbReference type="ARBA" id="ARBA00023136"/>
    </source>
</evidence>
<protein>
    <submittedName>
        <fullName evidence="14">ATP-binding cassette subfamily B protein</fullName>
    </submittedName>
</protein>
<evidence type="ECO:0000256" key="8">
    <source>
        <dbReference type="ARBA" id="ARBA00022989"/>
    </source>
</evidence>
<dbReference type="PROSITE" id="PS50893">
    <property type="entry name" value="ABC_TRANSPORTER_2"/>
    <property type="match status" value="1"/>
</dbReference>
<dbReference type="Proteomes" id="UP000240971">
    <property type="component" value="Unassembled WGS sequence"/>
</dbReference>
<evidence type="ECO:0000259" key="12">
    <source>
        <dbReference type="PROSITE" id="PS50929"/>
    </source>
</evidence>